<protein>
    <submittedName>
        <fullName evidence="2">Ribosomal protein S6</fullName>
    </submittedName>
</protein>
<accession>A0A0L0SA04</accession>
<dbReference type="CDD" id="cd15465">
    <property type="entry name" value="bS6_mito"/>
    <property type="match status" value="1"/>
</dbReference>
<dbReference type="EMBL" id="GG745334">
    <property type="protein sequence ID" value="KNE59220.1"/>
    <property type="molecule type" value="Genomic_DNA"/>
</dbReference>
<dbReference type="AlphaFoldDB" id="A0A0L0SA04"/>
<dbReference type="eggNOG" id="KOG4708">
    <property type="taxonomic scope" value="Eukaryota"/>
</dbReference>
<dbReference type="OMA" id="HEWQVEA"/>
<keyword evidence="3" id="KW-1185">Reference proteome</keyword>
<dbReference type="InterPro" id="IPR000529">
    <property type="entry name" value="Ribosomal_bS6"/>
</dbReference>
<dbReference type="InterPro" id="IPR035980">
    <property type="entry name" value="Ribosomal_bS6_sf"/>
</dbReference>
<evidence type="ECO:0000313" key="2">
    <source>
        <dbReference type="EMBL" id="KNE59220.1"/>
    </source>
</evidence>
<comment type="similarity">
    <text evidence="1">Belongs to the bacterial ribosomal protein bS6 family.</text>
</comment>
<keyword evidence="2" id="KW-0689">Ribosomal protein</keyword>
<dbReference type="PANTHER" id="PTHR21011:SF1">
    <property type="entry name" value="SMALL RIBOSOMAL SUBUNIT PROTEIN BS6M"/>
    <property type="match status" value="1"/>
</dbReference>
<dbReference type="Pfam" id="PF01250">
    <property type="entry name" value="Ribosomal_S6"/>
    <property type="match status" value="1"/>
</dbReference>
<dbReference type="PANTHER" id="PTHR21011">
    <property type="entry name" value="MITOCHONDRIAL 28S RIBOSOMAL PROTEIN S6"/>
    <property type="match status" value="1"/>
</dbReference>
<dbReference type="Gene3D" id="3.30.70.60">
    <property type="match status" value="1"/>
</dbReference>
<gene>
    <name evidence="2" type="ORF">AMAG_03538</name>
</gene>
<dbReference type="GO" id="GO:0003735">
    <property type="term" value="F:structural constituent of ribosome"/>
    <property type="evidence" value="ECO:0007669"/>
    <property type="project" value="InterPro"/>
</dbReference>
<dbReference type="OrthoDB" id="10259681at2759"/>
<reference evidence="3" key="2">
    <citation type="submission" date="2009-11" db="EMBL/GenBank/DDBJ databases">
        <title>The Genome Sequence of Allomyces macrogynus strain ATCC 38327.</title>
        <authorList>
            <consortium name="The Broad Institute Genome Sequencing Platform"/>
            <person name="Russ C."/>
            <person name="Cuomo C."/>
            <person name="Shea T."/>
            <person name="Young S.K."/>
            <person name="Zeng Q."/>
            <person name="Koehrsen M."/>
            <person name="Haas B."/>
            <person name="Borodovsky M."/>
            <person name="Guigo R."/>
            <person name="Alvarado L."/>
            <person name="Berlin A."/>
            <person name="Borenstein D."/>
            <person name="Chen Z."/>
            <person name="Engels R."/>
            <person name="Freedman E."/>
            <person name="Gellesch M."/>
            <person name="Goldberg J."/>
            <person name="Griggs A."/>
            <person name="Gujja S."/>
            <person name="Heiman D."/>
            <person name="Hepburn T."/>
            <person name="Howarth C."/>
            <person name="Jen D."/>
            <person name="Larson L."/>
            <person name="Lewis B."/>
            <person name="Mehta T."/>
            <person name="Park D."/>
            <person name="Pearson M."/>
            <person name="Roberts A."/>
            <person name="Saif S."/>
            <person name="Shenoy N."/>
            <person name="Sisk P."/>
            <person name="Stolte C."/>
            <person name="Sykes S."/>
            <person name="Walk T."/>
            <person name="White J."/>
            <person name="Yandava C."/>
            <person name="Burger G."/>
            <person name="Gray M.W."/>
            <person name="Holland P.W.H."/>
            <person name="King N."/>
            <person name="Lang F.B.F."/>
            <person name="Roger A.J."/>
            <person name="Ruiz-Trillo I."/>
            <person name="Lander E."/>
            <person name="Nusbaum C."/>
        </authorList>
    </citation>
    <scope>NUCLEOTIDE SEQUENCE [LARGE SCALE GENOMIC DNA]</scope>
    <source>
        <strain evidence="3">ATCC 38327</strain>
    </source>
</reference>
<proteinExistence type="inferred from homology"/>
<dbReference type="SUPFAM" id="SSF54995">
    <property type="entry name" value="Ribosomal protein S6"/>
    <property type="match status" value="1"/>
</dbReference>
<dbReference type="VEuPathDB" id="FungiDB:AMAG_03538"/>
<evidence type="ECO:0000313" key="3">
    <source>
        <dbReference type="Proteomes" id="UP000054350"/>
    </source>
</evidence>
<sequence length="164" mass="18089">MPLYELVAIARAGGETYVKPLVKQAALTIINRGGVVRSMNNLSARELPYRIKAHQEYHQQGHYVSIVFDSAPTEIPALQRQLRLDTRVLRATVIKLADQLDRGVSGLPEPYLDAMGFPKAHSQKARNVRLQATPSTPAVPEAAHEWQVEAGKVPLPPVTEKPQA</sequence>
<organism evidence="2 3">
    <name type="scientific">Allomyces macrogynus (strain ATCC 38327)</name>
    <name type="common">Allomyces javanicus var. macrogynus</name>
    <dbReference type="NCBI Taxonomy" id="578462"/>
    <lineage>
        <taxon>Eukaryota</taxon>
        <taxon>Fungi</taxon>
        <taxon>Fungi incertae sedis</taxon>
        <taxon>Blastocladiomycota</taxon>
        <taxon>Blastocladiomycetes</taxon>
        <taxon>Blastocladiales</taxon>
        <taxon>Blastocladiaceae</taxon>
        <taxon>Allomyces</taxon>
    </lineage>
</organism>
<dbReference type="GO" id="GO:0005763">
    <property type="term" value="C:mitochondrial small ribosomal subunit"/>
    <property type="evidence" value="ECO:0007669"/>
    <property type="project" value="TreeGrafter"/>
</dbReference>
<dbReference type="GO" id="GO:0006412">
    <property type="term" value="P:translation"/>
    <property type="evidence" value="ECO:0007669"/>
    <property type="project" value="InterPro"/>
</dbReference>
<name>A0A0L0SA04_ALLM3</name>
<reference evidence="2 3" key="1">
    <citation type="submission" date="2009-11" db="EMBL/GenBank/DDBJ databases">
        <title>Annotation of Allomyces macrogynus ATCC 38327.</title>
        <authorList>
            <consortium name="The Broad Institute Genome Sequencing Platform"/>
            <person name="Russ C."/>
            <person name="Cuomo C."/>
            <person name="Burger G."/>
            <person name="Gray M.W."/>
            <person name="Holland P.W.H."/>
            <person name="King N."/>
            <person name="Lang F.B.F."/>
            <person name="Roger A.J."/>
            <person name="Ruiz-Trillo I."/>
            <person name="Young S.K."/>
            <person name="Zeng Q."/>
            <person name="Gargeya S."/>
            <person name="Fitzgerald M."/>
            <person name="Haas B."/>
            <person name="Abouelleil A."/>
            <person name="Alvarado L."/>
            <person name="Arachchi H.M."/>
            <person name="Berlin A."/>
            <person name="Chapman S.B."/>
            <person name="Gearin G."/>
            <person name="Goldberg J."/>
            <person name="Griggs A."/>
            <person name="Gujja S."/>
            <person name="Hansen M."/>
            <person name="Heiman D."/>
            <person name="Howarth C."/>
            <person name="Larimer J."/>
            <person name="Lui A."/>
            <person name="MacDonald P.J.P."/>
            <person name="McCowen C."/>
            <person name="Montmayeur A."/>
            <person name="Murphy C."/>
            <person name="Neiman D."/>
            <person name="Pearson M."/>
            <person name="Priest M."/>
            <person name="Roberts A."/>
            <person name="Saif S."/>
            <person name="Shea T."/>
            <person name="Sisk P."/>
            <person name="Stolte C."/>
            <person name="Sykes S."/>
            <person name="Wortman J."/>
            <person name="Nusbaum C."/>
            <person name="Birren B."/>
        </authorList>
    </citation>
    <scope>NUCLEOTIDE SEQUENCE [LARGE SCALE GENOMIC DNA]</scope>
    <source>
        <strain evidence="2 3">ATCC 38327</strain>
    </source>
</reference>
<dbReference type="NCBIfam" id="TIGR00166">
    <property type="entry name" value="S6"/>
    <property type="match status" value="1"/>
</dbReference>
<keyword evidence="2" id="KW-0687">Ribonucleoprotein</keyword>
<dbReference type="Proteomes" id="UP000054350">
    <property type="component" value="Unassembled WGS sequence"/>
</dbReference>
<dbReference type="STRING" id="578462.A0A0L0SA04"/>
<evidence type="ECO:0000256" key="1">
    <source>
        <dbReference type="ARBA" id="ARBA00009512"/>
    </source>
</evidence>
<dbReference type="GO" id="GO:0070181">
    <property type="term" value="F:small ribosomal subunit rRNA binding"/>
    <property type="evidence" value="ECO:0007669"/>
    <property type="project" value="TreeGrafter"/>
</dbReference>
<dbReference type="InterPro" id="IPR014717">
    <property type="entry name" value="Transl_elong_EF1B/ribsomal_bS6"/>
</dbReference>